<dbReference type="EMBL" id="JARBJD010000005">
    <property type="protein sequence ID" value="KAK2963762.1"/>
    <property type="molecule type" value="Genomic_DNA"/>
</dbReference>
<proteinExistence type="predicted"/>
<name>A0ABQ9YJ44_9EUKA</name>
<organism evidence="2 3">
    <name type="scientific">Blattamonas nauphoetae</name>
    <dbReference type="NCBI Taxonomy" id="2049346"/>
    <lineage>
        <taxon>Eukaryota</taxon>
        <taxon>Metamonada</taxon>
        <taxon>Preaxostyla</taxon>
        <taxon>Oxymonadida</taxon>
        <taxon>Blattamonas</taxon>
    </lineage>
</organism>
<reference evidence="2 3" key="1">
    <citation type="journal article" date="2022" name="bioRxiv">
        <title>Genomics of Preaxostyla Flagellates Illuminates Evolutionary Transitions and the Path Towards Mitochondrial Loss.</title>
        <authorList>
            <person name="Novak L.V.F."/>
            <person name="Treitli S.C."/>
            <person name="Pyrih J."/>
            <person name="Halakuc P."/>
            <person name="Pipaliya S.V."/>
            <person name="Vacek V."/>
            <person name="Brzon O."/>
            <person name="Soukal P."/>
            <person name="Eme L."/>
            <person name="Dacks J.B."/>
            <person name="Karnkowska A."/>
            <person name="Elias M."/>
            <person name="Hampl V."/>
        </authorList>
    </citation>
    <scope>NUCLEOTIDE SEQUENCE [LARGE SCALE GENOMIC DNA]</scope>
    <source>
        <strain evidence="2">NAU3</strain>
        <tissue evidence="2">Gut</tissue>
    </source>
</reference>
<keyword evidence="3" id="KW-1185">Reference proteome</keyword>
<evidence type="ECO:0000313" key="3">
    <source>
        <dbReference type="Proteomes" id="UP001281761"/>
    </source>
</evidence>
<comment type="caution">
    <text evidence="2">The sequence shown here is derived from an EMBL/GenBank/DDBJ whole genome shotgun (WGS) entry which is preliminary data.</text>
</comment>
<evidence type="ECO:0000256" key="1">
    <source>
        <dbReference type="SAM" id="MobiDB-lite"/>
    </source>
</evidence>
<protein>
    <submittedName>
        <fullName evidence="2">Uncharacterized protein</fullName>
    </submittedName>
</protein>
<dbReference type="Proteomes" id="UP001281761">
    <property type="component" value="Unassembled WGS sequence"/>
</dbReference>
<sequence>MMRKVAHHIDLTAGIDSAQWEQFLPPAEKWVVLGQPASTTEQTQEQTQTVRSVSPTPASMRGLTPAEFRDLQHHQAMVFNAASQAQPESQQQPPVELVAGIENHEERAEDLEQTAKFLPFFEWEESEEKELKVRMAQAPELKFYPDVVSHEDVDTSTASKGSVSPFDERRTCTMLIAATTQSWMSCKVGTQRGDVVVIMIVFCSFPLARDANDELRG</sequence>
<feature type="region of interest" description="Disordered" evidence="1">
    <location>
        <begin position="37"/>
        <end position="62"/>
    </location>
</feature>
<feature type="compositionally biased region" description="Low complexity" evidence="1">
    <location>
        <begin position="39"/>
        <end position="49"/>
    </location>
</feature>
<accession>A0ABQ9YJ44</accession>
<gene>
    <name evidence="2" type="ORF">BLNAU_1329</name>
</gene>
<evidence type="ECO:0000313" key="2">
    <source>
        <dbReference type="EMBL" id="KAK2963762.1"/>
    </source>
</evidence>